<dbReference type="SUPFAM" id="SSF100895">
    <property type="entry name" value="Kazal-type serine protease inhibitors"/>
    <property type="match status" value="2"/>
</dbReference>
<feature type="chain" id="PRO_5030700586" description="Kazal-like domain-containing protein" evidence="4">
    <location>
        <begin position="18"/>
        <end position="128"/>
    </location>
</feature>
<dbReference type="PANTHER" id="PTHR10913:SF45">
    <property type="entry name" value="FOLLISTATIN, ISOFORM A-RELATED"/>
    <property type="match status" value="1"/>
</dbReference>
<sequence>MLLSWTLVFIAIASCGSLDPCAIRCNTTVDEPVCGYNGVEYQLFQNNCFLLLANCGARNSWEKRPLNECSSRSRTKRSSTCPTMCPMVYNPVCATDGNTSKIFGNQCEMNVANCKSNRWRATRSNACV</sequence>
<dbReference type="InterPro" id="IPR050653">
    <property type="entry name" value="Prot_Inhib_GrowthFact_Antg"/>
</dbReference>
<name>A0A7R8UQ58_HERIL</name>
<evidence type="ECO:0000256" key="4">
    <source>
        <dbReference type="SAM" id="SignalP"/>
    </source>
</evidence>
<proteinExistence type="predicted"/>
<keyword evidence="2" id="KW-0722">Serine protease inhibitor</keyword>
<gene>
    <name evidence="6" type="ORF">HERILL_LOCUS7796</name>
</gene>
<dbReference type="CDD" id="cd00104">
    <property type="entry name" value="KAZAL_FS"/>
    <property type="match status" value="1"/>
</dbReference>
<dbReference type="PROSITE" id="PS51465">
    <property type="entry name" value="KAZAL_2"/>
    <property type="match status" value="1"/>
</dbReference>
<dbReference type="InterPro" id="IPR036058">
    <property type="entry name" value="Kazal_dom_sf"/>
</dbReference>
<dbReference type="InterPro" id="IPR002350">
    <property type="entry name" value="Kazal_dom"/>
</dbReference>
<keyword evidence="4" id="KW-0732">Signal</keyword>
<dbReference type="Pfam" id="PF07648">
    <property type="entry name" value="Kazal_2"/>
    <property type="match status" value="2"/>
</dbReference>
<feature type="domain" description="Kazal-like" evidence="5">
    <location>
        <begin position="75"/>
        <end position="128"/>
    </location>
</feature>
<evidence type="ECO:0000313" key="6">
    <source>
        <dbReference type="EMBL" id="CAD7084924.1"/>
    </source>
</evidence>
<dbReference type="EMBL" id="LR899011">
    <property type="protein sequence ID" value="CAD7084924.1"/>
    <property type="molecule type" value="Genomic_DNA"/>
</dbReference>
<evidence type="ECO:0000259" key="5">
    <source>
        <dbReference type="PROSITE" id="PS51465"/>
    </source>
</evidence>
<dbReference type="InParanoid" id="A0A7R8UQ58"/>
<organism evidence="6 7">
    <name type="scientific">Hermetia illucens</name>
    <name type="common">Black soldier fly</name>
    <dbReference type="NCBI Taxonomy" id="343691"/>
    <lineage>
        <taxon>Eukaryota</taxon>
        <taxon>Metazoa</taxon>
        <taxon>Ecdysozoa</taxon>
        <taxon>Arthropoda</taxon>
        <taxon>Hexapoda</taxon>
        <taxon>Insecta</taxon>
        <taxon>Pterygota</taxon>
        <taxon>Neoptera</taxon>
        <taxon>Endopterygota</taxon>
        <taxon>Diptera</taxon>
        <taxon>Brachycera</taxon>
        <taxon>Stratiomyomorpha</taxon>
        <taxon>Stratiomyidae</taxon>
        <taxon>Hermetiinae</taxon>
        <taxon>Hermetia</taxon>
    </lineage>
</organism>
<protein>
    <recommendedName>
        <fullName evidence="5">Kazal-like domain-containing protein</fullName>
    </recommendedName>
</protein>
<evidence type="ECO:0000256" key="1">
    <source>
        <dbReference type="ARBA" id="ARBA00022690"/>
    </source>
</evidence>
<dbReference type="Proteomes" id="UP000594454">
    <property type="component" value="Chromosome 3"/>
</dbReference>
<dbReference type="OMA" id="ICAVDEM"/>
<keyword evidence="1" id="KW-0646">Protease inhibitor</keyword>
<keyword evidence="3" id="KW-1015">Disulfide bond</keyword>
<dbReference type="Gene3D" id="3.30.60.30">
    <property type="match status" value="2"/>
</dbReference>
<dbReference type="OrthoDB" id="126772at2759"/>
<dbReference type="PANTHER" id="PTHR10913">
    <property type="entry name" value="FOLLISTATIN-RELATED"/>
    <property type="match status" value="1"/>
</dbReference>
<evidence type="ECO:0000256" key="3">
    <source>
        <dbReference type="ARBA" id="ARBA00023157"/>
    </source>
</evidence>
<evidence type="ECO:0000313" key="7">
    <source>
        <dbReference type="Proteomes" id="UP000594454"/>
    </source>
</evidence>
<feature type="signal peptide" evidence="4">
    <location>
        <begin position="1"/>
        <end position="17"/>
    </location>
</feature>
<accession>A0A7R8UQ58</accession>
<dbReference type="FunCoup" id="A0A7R8UQ58">
    <property type="interactions" value="75"/>
</dbReference>
<dbReference type="AlphaFoldDB" id="A0A7R8UQ58"/>
<dbReference type="GO" id="GO:0005576">
    <property type="term" value="C:extracellular region"/>
    <property type="evidence" value="ECO:0007669"/>
    <property type="project" value="TreeGrafter"/>
</dbReference>
<keyword evidence="7" id="KW-1185">Reference proteome</keyword>
<dbReference type="SMART" id="SM00280">
    <property type="entry name" value="KAZAL"/>
    <property type="match status" value="2"/>
</dbReference>
<evidence type="ECO:0000256" key="2">
    <source>
        <dbReference type="ARBA" id="ARBA00022900"/>
    </source>
</evidence>
<reference evidence="6 7" key="1">
    <citation type="submission" date="2020-11" db="EMBL/GenBank/DDBJ databases">
        <authorList>
            <person name="Wallbank WR R."/>
            <person name="Pardo Diaz C."/>
            <person name="Kozak K."/>
            <person name="Martin S."/>
            <person name="Jiggins C."/>
            <person name="Moest M."/>
            <person name="Warren A I."/>
            <person name="Generalovic N T."/>
            <person name="Byers J.R.P. K."/>
            <person name="Montejo-Kovacevich G."/>
            <person name="Yen C E."/>
        </authorList>
    </citation>
    <scope>NUCLEOTIDE SEQUENCE [LARGE SCALE GENOMIC DNA]</scope>
</reference>